<dbReference type="AlphaFoldDB" id="A0A1H3VKT4"/>
<feature type="transmembrane region" description="Helical" evidence="6">
    <location>
        <begin position="70"/>
        <end position="88"/>
    </location>
</feature>
<accession>A0A1H3VKT4</accession>
<sequence length="205" mass="21730">MEINTLFYFLTASVILTLAPGPDNMYLLAKSLASGARSGVALSAGLASGIVFHTTLVILGVAALLQSSPLAFTVLKFVGAAYLLYLAGKAFREHGELQLGEAGEGAPYLAIYRRGVLMNVLNPKVLLFFLAFLPQFVDTASEQVGWHIAMLGAVFALQAFVLFSLIALCAGRVRSFILGCKNINRILGIVQGVVLTAIALAILLT</sequence>
<feature type="transmembrane region" description="Helical" evidence="6">
    <location>
        <begin position="148"/>
        <end position="171"/>
    </location>
</feature>
<evidence type="ECO:0000256" key="6">
    <source>
        <dbReference type="SAM" id="Phobius"/>
    </source>
</evidence>
<organism evidence="7 8">
    <name type="scientific">Selenomonas ruminantium</name>
    <dbReference type="NCBI Taxonomy" id="971"/>
    <lineage>
        <taxon>Bacteria</taxon>
        <taxon>Bacillati</taxon>
        <taxon>Bacillota</taxon>
        <taxon>Negativicutes</taxon>
        <taxon>Selenomonadales</taxon>
        <taxon>Selenomonadaceae</taxon>
        <taxon>Selenomonas</taxon>
    </lineage>
</organism>
<evidence type="ECO:0000256" key="3">
    <source>
        <dbReference type="ARBA" id="ARBA00022692"/>
    </source>
</evidence>
<dbReference type="PANTHER" id="PTHR30086:SF20">
    <property type="entry name" value="ARGININE EXPORTER PROTEIN ARGO-RELATED"/>
    <property type="match status" value="1"/>
</dbReference>
<dbReference type="RefSeq" id="WP_074670429.1">
    <property type="nucleotide sequence ID" value="NZ_FNQG01000002.1"/>
</dbReference>
<evidence type="ECO:0000256" key="2">
    <source>
        <dbReference type="ARBA" id="ARBA00022475"/>
    </source>
</evidence>
<dbReference type="OrthoDB" id="9784202at2"/>
<reference evidence="7 8" key="1">
    <citation type="submission" date="2016-10" db="EMBL/GenBank/DDBJ databases">
        <authorList>
            <person name="de Groot N.N."/>
        </authorList>
    </citation>
    <scope>NUCLEOTIDE SEQUENCE [LARGE SCALE GENOMIC DNA]</scope>
    <source>
        <strain evidence="7 8">DSM 2872</strain>
    </source>
</reference>
<gene>
    <name evidence="7" type="ORF">SAMN05660648_00355</name>
</gene>
<evidence type="ECO:0000256" key="4">
    <source>
        <dbReference type="ARBA" id="ARBA00022989"/>
    </source>
</evidence>
<feature type="transmembrane region" description="Helical" evidence="6">
    <location>
        <begin position="40"/>
        <end position="64"/>
    </location>
</feature>
<keyword evidence="5 6" id="KW-0472">Membrane</keyword>
<dbReference type="InterPro" id="IPR001123">
    <property type="entry name" value="LeuE-type"/>
</dbReference>
<protein>
    <submittedName>
        <fullName evidence="7">Threonine/homoserine/homoserine lactone efflux protein</fullName>
    </submittedName>
</protein>
<evidence type="ECO:0000256" key="5">
    <source>
        <dbReference type="ARBA" id="ARBA00023136"/>
    </source>
</evidence>
<dbReference type="EMBL" id="FNQG01000002">
    <property type="protein sequence ID" value="SDZ75396.1"/>
    <property type="molecule type" value="Genomic_DNA"/>
</dbReference>
<evidence type="ECO:0000256" key="1">
    <source>
        <dbReference type="ARBA" id="ARBA00004651"/>
    </source>
</evidence>
<proteinExistence type="predicted"/>
<dbReference type="GO" id="GO:0015171">
    <property type="term" value="F:amino acid transmembrane transporter activity"/>
    <property type="evidence" value="ECO:0007669"/>
    <property type="project" value="TreeGrafter"/>
</dbReference>
<name>A0A1H3VKT4_SELRU</name>
<keyword evidence="4 6" id="KW-1133">Transmembrane helix</keyword>
<feature type="transmembrane region" description="Helical" evidence="6">
    <location>
        <begin position="6"/>
        <end position="28"/>
    </location>
</feature>
<dbReference type="Pfam" id="PF01810">
    <property type="entry name" value="LysE"/>
    <property type="match status" value="1"/>
</dbReference>
<feature type="transmembrane region" description="Helical" evidence="6">
    <location>
        <begin position="183"/>
        <end position="204"/>
    </location>
</feature>
<comment type="subcellular location">
    <subcellularLocation>
        <location evidence="1">Cell membrane</location>
        <topology evidence="1">Multi-pass membrane protein</topology>
    </subcellularLocation>
</comment>
<dbReference type="PANTHER" id="PTHR30086">
    <property type="entry name" value="ARGININE EXPORTER PROTEIN ARGO"/>
    <property type="match status" value="1"/>
</dbReference>
<keyword evidence="3 6" id="KW-0812">Transmembrane</keyword>
<keyword evidence="2" id="KW-1003">Cell membrane</keyword>
<evidence type="ECO:0000313" key="7">
    <source>
        <dbReference type="EMBL" id="SDZ75396.1"/>
    </source>
</evidence>
<dbReference type="Proteomes" id="UP000183469">
    <property type="component" value="Unassembled WGS sequence"/>
</dbReference>
<dbReference type="PIRSF" id="PIRSF006324">
    <property type="entry name" value="LeuE"/>
    <property type="match status" value="1"/>
</dbReference>
<feature type="transmembrane region" description="Helical" evidence="6">
    <location>
        <begin position="116"/>
        <end position="136"/>
    </location>
</feature>
<evidence type="ECO:0000313" key="8">
    <source>
        <dbReference type="Proteomes" id="UP000183469"/>
    </source>
</evidence>
<dbReference type="GO" id="GO:0005886">
    <property type="term" value="C:plasma membrane"/>
    <property type="evidence" value="ECO:0007669"/>
    <property type="project" value="UniProtKB-SubCell"/>
</dbReference>